<dbReference type="InterPro" id="IPR016974">
    <property type="entry name" value="Uncharacterised_phage-assoc"/>
</dbReference>
<keyword evidence="2" id="KW-0378">Hydrolase</keyword>
<evidence type="ECO:0000313" key="5">
    <source>
        <dbReference type="EMBL" id="OJG32697.1"/>
    </source>
</evidence>
<dbReference type="InterPro" id="IPR011604">
    <property type="entry name" value="PDDEXK-like_dom_sf"/>
</dbReference>
<dbReference type="GO" id="GO:0005524">
    <property type="term" value="F:ATP binding"/>
    <property type="evidence" value="ECO:0007669"/>
    <property type="project" value="UniProtKB-KW"/>
</dbReference>
<accession>A0A1L8SKW1</accession>
<dbReference type="Proteomes" id="UP000183700">
    <property type="component" value="Unassembled WGS sequence"/>
</dbReference>
<evidence type="ECO:0000256" key="2">
    <source>
        <dbReference type="ARBA" id="ARBA00022806"/>
    </source>
</evidence>
<dbReference type="EMBL" id="JXKM01000025">
    <property type="protein sequence ID" value="OJG32697.1"/>
    <property type="molecule type" value="Genomic_DNA"/>
</dbReference>
<evidence type="ECO:0000256" key="1">
    <source>
        <dbReference type="ARBA" id="ARBA00022741"/>
    </source>
</evidence>
<dbReference type="Gene3D" id="3.90.320.10">
    <property type="match status" value="1"/>
</dbReference>
<protein>
    <recommendedName>
        <fullName evidence="4">Putative exodeoxyribonuclease 8 PDDEXK-like domain-containing protein</fullName>
    </recommendedName>
</protein>
<keyword evidence="1" id="KW-0547">Nucleotide-binding</keyword>
<dbReference type="PIRSF" id="PIRSF031475">
    <property type="entry name" value="UCP031475"/>
    <property type="match status" value="1"/>
</dbReference>
<evidence type="ECO:0000259" key="4">
    <source>
        <dbReference type="Pfam" id="PF12684"/>
    </source>
</evidence>
<dbReference type="AlphaFoldDB" id="A0A1L8SKW1"/>
<keyword evidence="3" id="KW-0067">ATP-binding</keyword>
<sequence length="246" mass="28494">MSVSQLKSFLDCEAAELAKLKSDWEPDSDKKPLLVGNYVHSYFESTEAHKVFKAENKDKMFSSKKPHGLLKDFQIAEQMIARLKGEPAFQQIYQGEKEVILTGELFGVEWKGKIDCLNLENGYFVDIKTTKDIHEKKYDEYWGPQSNFIERYGYLIQMAVYRELLEQQYDKQFVPFIAAVSKQTPSDVALITLDESKMQSELSRVEQMIDHVQRVKMGEEAPEWCGTCDYCRAHKKITGFTNMNDL</sequence>
<comment type="caution">
    <text evidence="5">The sequence shown here is derived from an EMBL/GenBank/DDBJ whole genome shotgun (WGS) entry which is preliminary data.</text>
</comment>
<keyword evidence="2" id="KW-0347">Helicase</keyword>
<proteinExistence type="predicted"/>
<name>A0A1L8SKW1_9ENTE</name>
<evidence type="ECO:0000256" key="3">
    <source>
        <dbReference type="ARBA" id="ARBA00022840"/>
    </source>
</evidence>
<reference evidence="5 6" key="1">
    <citation type="submission" date="2014-12" db="EMBL/GenBank/DDBJ databases">
        <title>Draft genome sequences of 29 type strains of Enterococci.</title>
        <authorList>
            <person name="Zhong Z."/>
            <person name="Sun Z."/>
            <person name="Liu W."/>
            <person name="Zhang W."/>
            <person name="Zhang H."/>
        </authorList>
    </citation>
    <scope>NUCLEOTIDE SEQUENCE [LARGE SCALE GENOMIC DNA]</scope>
    <source>
        <strain evidence="5 6">DSM 22802</strain>
    </source>
</reference>
<gene>
    <name evidence="5" type="ORF">RV00_GL001539</name>
</gene>
<evidence type="ECO:0000313" key="6">
    <source>
        <dbReference type="Proteomes" id="UP000183700"/>
    </source>
</evidence>
<dbReference type="Pfam" id="PF12684">
    <property type="entry name" value="DUF3799"/>
    <property type="match status" value="1"/>
</dbReference>
<dbReference type="GO" id="GO:0004386">
    <property type="term" value="F:helicase activity"/>
    <property type="evidence" value="ECO:0007669"/>
    <property type="project" value="UniProtKB-KW"/>
</dbReference>
<organism evidence="5 6">
    <name type="scientific">Enterococcus devriesei</name>
    <dbReference type="NCBI Taxonomy" id="319970"/>
    <lineage>
        <taxon>Bacteria</taxon>
        <taxon>Bacillati</taxon>
        <taxon>Bacillota</taxon>
        <taxon>Bacilli</taxon>
        <taxon>Lactobacillales</taxon>
        <taxon>Enterococcaceae</taxon>
        <taxon>Enterococcus</taxon>
    </lineage>
</organism>
<dbReference type="InterPro" id="IPR024432">
    <property type="entry name" value="Put_RecE_PDDEXK-like_dom"/>
</dbReference>
<feature type="domain" description="Putative exodeoxyribonuclease 8 PDDEXK-like" evidence="4">
    <location>
        <begin position="2"/>
        <end position="233"/>
    </location>
</feature>
<keyword evidence="6" id="KW-1185">Reference proteome</keyword>
<dbReference type="STRING" id="319970.RV00_GL001539"/>